<evidence type="ECO:0000259" key="2">
    <source>
        <dbReference type="Pfam" id="PF02470"/>
    </source>
</evidence>
<dbReference type="OrthoDB" id="4368973at2"/>
<evidence type="ECO:0000313" key="3">
    <source>
        <dbReference type="EMBL" id="MQY17081.1"/>
    </source>
</evidence>
<dbReference type="InterPro" id="IPR052336">
    <property type="entry name" value="MlaD_Phospholipid_Transporter"/>
</dbReference>
<dbReference type="EMBL" id="WEGK01000001">
    <property type="protein sequence ID" value="MQY17081.1"/>
    <property type="molecule type" value="Genomic_DNA"/>
</dbReference>
<dbReference type="Pfam" id="PF02470">
    <property type="entry name" value="MlaD"/>
    <property type="match status" value="1"/>
</dbReference>
<feature type="signal peptide" evidence="1">
    <location>
        <begin position="1"/>
        <end position="24"/>
    </location>
</feature>
<dbReference type="RefSeq" id="WP_153407233.1">
    <property type="nucleotide sequence ID" value="NZ_WEGK01000001.1"/>
</dbReference>
<dbReference type="PANTHER" id="PTHR33371:SF15">
    <property type="entry name" value="LIPOPROTEIN LPRN"/>
    <property type="match status" value="1"/>
</dbReference>
<organism evidence="3 4">
    <name type="scientific">Nocardia macrotermitis</name>
    <dbReference type="NCBI Taxonomy" id="2585198"/>
    <lineage>
        <taxon>Bacteria</taxon>
        <taxon>Bacillati</taxon>
        <taxon>Actinomycetota</taxon>
        <taxon>Actinomycetes</taxon>
        <taxon>Mycobacteriales</taxon>
        <taxon>Nocardiaceae</taxon>
        <taxon>Nocardia</taxon>
    </lineage>
</organism>
<name>A0A7K0CUD4_9NOCA</name>
<reference evidence="3 4" key="1">
    <citation type="submission" date="2019-10" db="EMBL/GenBank/DDBJ databases">
        <title>Nocardia macrotermitis sp. nov. and Nocardia aurantia sp. nov., isolated from the gut of fungus growing-termite Macrotermes natalensis.</title>
        <authorList>
            <person name="Benndorf R."/>
            <person name="Schwitalla J."/>
            <person name="Martin K."/>
            <person name="De Beer W."/>
            <person name="Kaster A.-K."/>
            <person name="Vollmers J."/>
            <person name="Poulsen M."/>
            <person name="Beemelmanns C."/>
        </authorList>
    </citation>
    <scope>NUCLEOTIDE SEQUENCE [LARGE SCALE GENOMIC DNA]</scope>
    <source>
        <strain evidence="3 4">RB20</strain>
    </source>
</reference>
<feature type="domain" description="Mce/MlaD" evidence="2">
    <location>
        <begin position="45"/>
        <end position="132"/>
    </location>
</feature>
<proteinExistence type="predicted"/>
<evidence type="ECO:0000313" key="4">
    <source>
        <dbReference type="Proteomes" id="UP000438448"/>
    </source>
</evidence>
<dbReference type="PROSITE" id="PS51257">
    <property type="entry name" value="PROKAR_LIPOPROTEIN"/>
    <property type="match status" value="1"/>
</dbReference>
<sequence length="365" mass="37894">MKHPKLPARRIAAHALLAATLAVACGACDFQPADIPVPGTGVDGPTYHLRIEFADVLNLPQGAKVIADGVRVGQLTHVTLVNPVAAAADQPAHKGYVIADVDIGSATKLPVGTTAELRQETPLGDVHIALTEPVDAHSGDIPPNSTIPLANTTQSPPIEDILARLSTFVGSGAITDIQDIVRKMNGIMPRNPADTARIAGTLGADLGDLADHTNAIHQVVNGIQATVDDGLLKNTPTLDPLLTPYGVQHTTDVMNAEIGVIFVLTALGPVGPASAWLGPVLSSADATLRAFVPMLFGAHPLDTGSPSNYAKLADLIQNKLIPFVDRGPKINMVGVSVGPSPASAMSPDEQTGRVIDTLRMIGVVR</sequence>
<dbReference type="AlphaFoldDB" id="A0A7K0CUD4"/>
<protein>
    <recommendedName>
        <fullName evidence="2">Mce/MlaD domain-containing protein</fullName>
    </recommendedName>
</protein>
<evidence type="ECO:0000256" key="1">
    <source>
        <dbReference type="SAM" id="SignalP"/>
    </source>
</evidence>
<accession>A0A7K0CUD4</accession>
<dbReference type="InterPro" id="IPR003399">
    <property type="entry name" value="Mce/MlaD"/>
</dbReference>
<dbReference type="GO" id="GO:0005576">
    <property type="term" value="C:extracellular region"/>
    <property type="evidence" value="ECO:0007669"/>
    <property type="project" value="TreeGrafter"/>
</dbReference>
<keyword evidence="1" id="KW-0732">Signal</keyword>
<comment type="caution">
    <text evidence="3">The sequence shown here is derived from an EMBL/GenBank/DDBJ whole genome shotgun (WGS) entry which is preliminary data.</text>
</comment>
<feature type="chain" id="PRO_5038403891" description="Mce/MlaD domain-containing protein" evidence="1">
    <location>
        <begin position="25"/>
        <end position="365"/>
    </location>
</feature>
<dbReference type="Proteomes" id="UP000438448">
    <property type="component" value="Unassembled WGS sequence"/>
</dbReference>
<gene>
    <name evidence="3" type="ORF">NRB20_01440</name>
</gene>
<dbReference type="PANTHER" id="PTHR33371">
    <property type="entry name" value="INTERMEMBRANE PHOSPHOLIPID TRANSPORT SYSTEM BINDING PROTEIN MLAD-RELATED"/>
    <property type="match status" value="1"/>
</dbReference>
<keyword evidence="4" id="KW-1185">Reference proteome</keyword>